<dbReference type="AlphaFoldDB" id="A0A2R4TEX3"/>
<evidence type="ECO:0000259" key="1">
    <source>
        <dbReference type="Pfam" id="PF20680"/>
    </source>
</evidence>
<organism evidence="2 3">
    <name type="scientific">Streptomyces lunaelactis</name>
    <dbReference type="NCBI Taxonomy" id="1535768"/>
    <lineage>
        <taxon>Bacteria</taxon>
        <taxon>Bacillati</taxon>
        <taxon>Actinomycetota</taxon>
        <taxon>Actinomycetes</taxon>
        <taxon>Kitasatosporales</taxon>
        <taxon>Streptomycetaceae</taxon>
        <taxon>Streptomyces</taxon>
    </lineage>
</organism>
<dbReference type="KEGG" id="slk:SLUN_27480"/>
<feature type="domain" description="DUF6817" evidence="1">
    <location>
        <begin position="11"/>
        <end position="95"/>
    </location>
</feature>
<name>A0A2R4TEX3_9ACTN</name>
<dbReference type="OrthoDB" id="333547at2"/>
<reference evidence="2 3" key="1">
    <citation type="submission" date="2018-01" db="EMBL/GenBank/DDBJ databases">
        <title>Complete genome sequence of Streptomyces lunaelactis MM109T, a Ferroverdin A producer isolated from cave moonmilk deposits.</title>
        <authorList>
            <person name="Naome A."/>
            <person name="Martinet L."/>
            <person name="Maciejewska M."/>
            <person name="Anderssen S."/>
            <person name="Adam D."/>
            <person name="Tenconi E."/>
            <person name="Deflandre B."/>
            <person name="Arguelles-Arias A."/>
            <person name="Calusinska M."/>
            <person name="Copieters W."/>
            <person name="Karim L."/>
            <person name="Hanikenne M."/>
            <person name="Baurain D."/>
            <person name="van Wezel G."/>
            <person name="Smargiasso N."/>
            <person name="de Pauw E."/>
            <person name="Delfosse P."/>
            <person name="Rigali S."/>
        </authorList>
    </citation>
    <scope>NUCLEOTIDE SEQUENCE [LARGE SCALE GENOMIC DNA]</scope>
    <source>
        <strain evidence="2 3">MM109</strain>
    </source>
</reference>
<gene>
    <name evidence="2" type="ORF">SLUN_27480</name>
</gene>
<sequence>MSGSTKEAVALLREHGAEGMPHPGGTLLAHLDRVRQRLSQWGARPELQLAGLCHAFYGTDGFAHALLPLDRRSELAAVIGTEAEELVYFYASCDRRASYATLADEDAAFRDRFTGGTYPPSRARRRDFAELTAVNELDLARADGAFRTRHGASLLRLFTQWRPLLSDAAWADVRDVLVPRGKELGLS</sequence>
<accession>A0A2R4TEX3</accession>
<dbReference type="Proteomes" id="UP000244201">
    <property type="component" value="Chromosome"/>
</dbReference>
<protein>
    <recommendedName>
        <fullName evidence="1">DUF6817 domain-containing protein</fullName>
    </recommendedName>
</protein>
<evidence type="ECO:0000313" key="3">
    <source>
        <dbReference type="Proteomes" id="UP000244201"/>
    </source>
</evidence>
<dbReference type="EMBL" id="CP026304">
    <property type="protein sequence ID" value="AVZ77674.1"/>
    <property type="molecule type" value="Genomic_DNA"/>
</dbReference>
<evidence type="ECO:0000313" key="2">
    <source>
        <dbReference type="EMBL" id="AVZ77674.1"/>
    </source>
</evidence>
<dbReference type="Pfam" id="PF20680">
    <property type="entry name" value="DUF6817"/>
    <property type="match status" value="1"/>
</dbReference>
<keyword evidence="3" id="KW-1185">Reference proteome</keyword>
<dbReference type="InterPro" id="IPR049202">
    <property type="entry name" value="DUF6817"/>
</dbReference>
<proteinExistence type="predicted"/>